<dbReference type="SUPFAM" id="SSF54427">
    <property type="entry name" value="NTF2-like"/>
    <property type="match status" value="1"/>
</dbReference>
<comment type="caution">
    <text evidence="8">The sequence shown here is derived from an EMBL/GenBank/DDBJ whole genome shotgun (WGS) entry which is preliminary data.</text>
</comment>
<feature type="domain" description="RNA polymerase sigma factor 70 region 4 type 2" evidence="7">
    <location>
        <begin position="111"/>
        <end position="161"/>
    </location>
</feature>
<dbReference type="InterPro" id="IPR013249">
    <property type="entry name" value="RNA_pol_sigma70_r4_t2"/>
</dbReference>
<keyword evidence="4" id="KW-0731">Sigma factor</keyword>
<dbReference type="SUPFAM" id="SSF88659">
    <property type="entry name" value="Sigma3 and sigma4 domains of RNA polymerase sigma factors"/>
    <property type="match status" value="1"/>
</dbReference>
<accession>A0ABS3U4K6</accession>
<dbReference type="InterPro" id="IPR032710">
    <property type="entry name" value="NTF2-like_dom_sf"/>
</dbReference>
<keyword evidence="9" id="KW-1185">Reference proteome</keyword>
<evidence type="ECO:0000259" key="7">
    <source>
        <dbReference type="Pfam" id="PF08281"/>
    </source>
</evidence>
<dbReference type="PANTHER" id="PTHR30173">
    <property type="entry name" value="SIGMA 19 FACTOR"/>
    <property type="match status" value="1"/>
</dbReference>
<evidence type="ECO:0000256" key="5">
    <source>
        <dbReference type="ARBA" id="ARBA00023163"/>
    </source>
</evidence>
<evidence type="ECO:0000256" key="3">
    <source>
        <dbReference type="ARBA" id="ARBA00023015"/>
    </source>
</evidence>
<dbReference type="NCBIfam" id="TIGR02937">
    <property type="entry name" value="sigma70-ECF"/>
    <property type="match status" value="1"/>
</dbReference>
<evidence type="ECO:0000256" key="1">
    <source>
        <dbReference type="ARBA" id="ARBA00010641"/>
    </source>
</evidence>
<proteinExistence type="inferred from homology"/>
<dbReference type="InterPro" id="IPR007627">
    <property type="entry name" value="RNA_pol_sigma70_r2"/>
</dbReference>
<comment type="subunit">
    <text evidence="2">Interacts transiently with the RNA polymerase catalytic core formed by RpoA, RpoB, RpoC and RpoZ (2 alpha, 1 beta, 1 beta' and 1 omega subunit) to form the RNA polymerase holoenzyme that can initiate transcription.</text>
</comment>
<protein>
    <submittedName>
        <fullName evidence="8">Sigma-70 family RNA polymerase sigma factor</fullName>
    </submittedName>
</protein>
<evidence type="ECO:0000256" key="2">
    <source>
        <dbReference type="ARBA" id="ARBA00011344"/>
    </source>
</evidence>
<dbReference type="Gene3D" id="1.10.10.10">
    <property type="entry name" value="Winged helix-like DNA-binding domain superfamily/Winged helix DNA-binding domain"/>
    <property type="match status" value="1"/>
</dbReference>
<dbReference type="SUPFAM" id="SSF88946">
    <property type="entry name" value="Sigma2 domain of RNA polymerase sigma factors"/>
    <property type="match status" value="1"/>
</dbReference>
<dbReference type="InterPro" id="IPR014284">
    <property type="entry name" value="RNA_pol_sigma-70_dom"/>
</dbReference>
<evidence type="ECO:0000259" key="6">
    <source>
        <dbReference type="Pfam" id="PF04542"/>
    </source>
</evidence>
<dbReference type="Gene3D" id="1.10.1740.10">
    <property type="match status" value="1"/>
</dbReference>
<dbReference type="PANTHER" id="PTHR30173:SF43">
    <property type="entry name" value="ECF RNA POLYMERASE SIGMA FACTOR SIGI-RELATED"/>
    <property type="match status" value="1"/>
</dbReference>
<evidence type="ECO:0000313" key="9">
    <source>
        <dbReference type="Proteomes" id="UP000681341"/>
    </source>
</evidence>
<comment type="similarity">
    <text evidence="1">Belongs to the sigma-70 factor family. ECF subfamily.</text>
</comment>
<evidence type="ECO:0000313" key="8">
    <source>
        <dbReference type="EMBL" id="MBO3733707.1"/>
    </source>
</evidence>
<keyword evidence="3" id="KW-0805">Transcription regulation</keyword>
<organism evidence="8 9">
    <name type="scientific">Glycomyces niveus</name>
    <dbReference type="NCBI Taxonomy" id="2820287"/>
    <lineage>
        <taxon>Bacteria</taxon>
        <taxon>Bacillati</taxon>
        <taxon>Actinomycetota</taxon>
        <taxon>Actinomycetes</taxon>
        <taxon>Glycomycetales</taxon>
        <taxon>Glycomycetaceae</taxon>
        <taxon>Glycomyces</taxon>
    </lineage>
</organism>
<feature type="domain" description="RNA polymerase sigma-70 region 2" evidence="6">
    <location>
        <begin position="11"/>
        <end position="75"/>
    </location>
</feature>
<dbReference type="InterPro" id="IPR013325">
    <property type="entry name" value="RNA_pol_sigma_r2"/>
</dbReference>
<dbReference type="Proteomes" id="UP000681341">
    <property type="component" value="Unassembled WGS sequence"/>
</dbReference>
<reference evidence="8 9" key="1">
    <citation type="submission" date="2021-03" db="EMBL/GenBank/DDBJ databases">
        <title>Glycomyces sp. nov., a novel actinomycete isolated from soil.</title>
        <authorList>
            <person name="Yang X."/>
            <person name="Xu X."/>
        </authorList>
    </citation>
    <scope>NUCLEOTIDE SEQUENCE [LARGE SCALE GENOMIC DNA]</scope>
    <source>
        <strain evidence="8 9">NEAU-S30</strain>
    </source>
</reference>
<sequence>MEAANLSTERFEEHRGHLRAVAYRILGSLSEAEDAVQEAWIKAARADVSEVENLAGWLTTVVSRLCLDLLRSRKSRREDSLDERPSEPAVRLFRRTDPEAEMVMADSVGLALLVVMEALSPVERLAFVLHDLFAVPFADIAPIVGRSPETTQRIASRARRRVRDQSEPGGADRLRRFRAVDAFMRAARDGEFETLLSMLDPDASYRPDEAARLLGAGSEMFGARTIAEEFSGAGHWTRAVLLDGEVGVVLAPRGKLRLVLTLSFKDEKIAAIEAVAEPGRLAALELRVP</sequence>
<dbReference type="InterPro" id="IPR052704">
    <property type="entry name" value="ECF_Sigma-70_Domain"/>
</dbReference>
<dbReference type="InterPro" id="IPR036388">
    <property type="entry name" value="WH-like_DNA-bd_sf"/>
</dbReference>
<dbReference type="EMBL" id="JAGFNP010000006">
    <property type="protein sequence ID" value="MBO3733707.1"/>
    <property type="molecule type" value="Genomic_DNA"/>
</dbReference>
<gene>
    <name evidence="8" type="ORF">J5V16_12795</name>
</gene>
<evidence type="ECO:0000256" key="4">
    <source>
        <dbReference type="ARBA" id="ARBA00023082"/>
    </source>
</evidence>
<dbReference type="Pfam" id="PF08281">
    <property type="entry name" value="Sigma70_r4_2"/>
    <property type="match status" value="1"/>
</dbReference>
<keyword evidence="5" id="KW-0804">Transcription</keyword>
<dbReference type="Pfam" id="PF04542">
    <property type="entry name" value="Sigma70_r2"/>
    <property type="match status" value="1"/>
</dbReference>
<dbReference type="InterPro" id="IPR013324">
    <property type="entry name" value="RNA_pol_sigma_r3/r4-like"/>
</dbReference>
<name>A0ABS3U4K6_9ACTN</name>